<comment type="similarity">
    <text evidence="2">Belongs to the TspO/BZRP family.</text>
</comment>
<dbReference type="InterPro" id="IPR004307">
    <property type="entry name" value="TspO_MBR"/>
</dbReference>
<feature type="transmembrane region" description="Helical" evidence="6">
    <location>
        <begin position="98"/>
        <end position="119"/>
    </location>
</feature>
<gene>
    <name evidence="7" type="ORF">Q2T52_01370</name>
</gene>
<sequence>MKKILTYLAFIVLVTGIGALIGIMNIPGEWYQSLAKPSFNPPNWIFGPVWTTLYVLIGIAGARTWLAEGFSVRIKIWLAQMMLNFLWSPAFFGLHSTGLGLVVILPMLAAIILFIATSWRADRVSALLFLPYLAWVGFATLLNASLFMLN</sequence>
<proteinExistence type="inferred from homology"/>
<evidence type="ECO:0000256" key="5">
    <source>
        <dbReference type="ARBA" id="ARBA00023136"/>
    </source>
</evidence>
<feature type="transmembrane region" description="Helical" evidence="6">
    <location>
        <begin position="7"/>
        <end position="24"/>
    </location>
</feature>
<evidence type="ECO:0000256" key="1">
    <source>
        <dbReference type="ARBA" id="ARBA00004141"/>
    </source>
</evidence>
<feature type="transmembrane region" description="Helical" evidence="6">
    <location>
        <begin position="74"/>
        <end position="92"/>
    </location>
</feature>
<dbReference type="PIRSF" id="PIRSF005859">
    <property type="entry name" value="PBR"/>
    <property type="match status" value="1"/>
</dbReference>
<reference evidence="7" key="2">
    <citation type="submission" date="2023-07" db="EMBL/GenBank/DDBJ databases">
        <authorList>
            <person name="Sun H."/>
        </authorList>
    </citation>
    <scope>NUCLEOTIDE SEQUENCE</scope>
    <source>
        <strain evidence="7">05753</strain>
    </source>
</reference>
<dbReference type="PANTHER" id="PTHR10057:SF0">
    <property type="entry name" value="TRANSLOCATOR PROTEIN"/>
    <property type="match status" value="1"/>
</dbReference>
<evidence type="ECO:0000256" key="4">
    <source>
        <dbReference type="ARBA" id="ARBA00022989"/>
    </source>
</evidence>
<comment type="caution">
    <text evidence="7">The sequence shown here is derived from an EMBL/GenBank/DDBJ whole genome shotgun (WGS) entry which is preliminary data.</text>
</comment>
<keyword evidence="3 6" id="KW-0812">Transmembrane</keyword>
<dbReference type="Gene3D" id="1.20.1260.100">
    <property type="entry name" value="TspO/MBR protein"/>
    <property type="match status" value="1"/>
</dbReference>
<dbReference type="Pfam" id="PF03073">
    <property type="entry name" value="TspO_MBR"/>
    <property type="match status" value="1"/>
</dbReference>
<evidence type="ECO:0000256" key="3">
    <source>
        <dbReference type="ARBA" id="ARBA00022692"/>
    </source>
</evidence>
<evidence type="ECO:0000256" key="6">
    <source>
        <dbReference type="SAM" id="Phobius"/>
    </source>
</evidence>
<dbReference type="Proteomes" id="UP001169006">
    <property type="component" value="Unassembled WGS sequence"/>
</dbReference>
<dbReference type="InterPro" id="IPR038330">
    <property type="entry name" value="TspO/MBR-related_sf"/>
</dbReference>
<accession>A0ABT8SS76</accession>
<reference evidence="7" key="1">
    <citation type="journal article" date="2015" name="Int. J. Syst. Evol. Microbiol.">
        <title>Rhizobium oryzicola sp. nov., potential plant-growth-promoting endophytic bacteria isolated from rice roots.</title>
        <authorList>
            <person name="Zhang X.X."/>
            <person name="Gao J.S."/>
            <person name="Cao Y.H."/>
            <person name="Sheirdil R.A."/>
            <person name="Wang X.C."/>
            <person name="Zhang L."/>
        </authorList>
    </citation>
    <scope>NUCLEOTIDE SEQUENCE</scope>
    <source>
        <strain evidence="7">05753</strain>
    </source>
</reference>
<feature type="transmembrane region" description="Helical" evidence="6">
    <location>
        <begin position="44"/>
        <end position="62"/>
    </location>
</feature>
<dbReference type="EMBL" id="JAUKWQ010000001">
    <property type="protein sequence ID" value="MDO1580733.1"/>
    <property type="molecule type" value="Genomic_DNA"/>
</dbReference>
<keyword evidence="8" id="KW-1185">Reference proteome</keyword>
<comment type="subcellular location">
    <subcellularLocation>
        <location evidence="1">Membrane</location>
        <topology evidence="1">Multi-pass membrane protein</topology>
    </subcellularLocation>
</comment>
<dbReference type="CDD" id="cd15904">
    <property type="entry name" value="TSPO_MBR"/>
    <property type="match status" value="1"/>
</dbReference>
<name>A0ABT8SS76_9HYPH</name>
<evidence type="ECO:0000313" key="8">
    <source>
        <dbReference type="Proteomes" id="UP001169006"/>
    </source>
</evidence>
<organism evidence="7 8">
    <name type="scientific">Rhizobium oryzicola</name>
    <dbReference type="NCBI Taxonomy" id="1232668"/>
    <lineage>
        <taxon>Bacteria</taxon>
        <taxon>Pseudomonadati</taxon>
        <taxon>Pseudomonadota</taxon>
        <taxon>Alphaproteobacteria</taxon>
        <taxon>Hyphomicrobiales</taxon>
        <taxon>Rhizobiaceae</taxon>
        <taxon>Rhizobium/Agrobacterium group</taxon>
        <taxon>Rhizobium</taxon>
    </lineage>
</organism>
<keyword evidence="4 6" id="KW-1133">Transmembrane helix</keyword>
<evidence type="ECO:0000256" key="2">
    <source>
        <dbReference type="ARBA" id="ARBA00007524"/>
    </source>
</evidence>
<feature type="transmembrane region" description="Helical" evidence="6">
    <location>
        <begin position="126"/>
        <end position="149"/>
    </location>
</feature>
<evidence type="ECO:0000313" key="7">
    <source>
        <dbReference type="EMBL" id="MDO1580733.1"/>
    </source>
</evidence>
<dbReference type="RefSeq" id="WP_302074889.1">
    <property type="nucleotide sequence ID" value="NZ_JAUKWQ010000001.1"/>
</dbReference>
<keyword evidence="5 6" id="KW-0472">Membrane</keyword>
<dbReference type="PANTHER" id="PTHR10057">
    <property type="entry name" value="PERIPHERAL-TYPE BENZODIAZEPINE RECEPTOR"/>
    <property type="match status" value="1"/>
</dbReference>
<protein>
    <submittedName>
        <fullName evidence="7">TspO/MBR family protein</fullName>
    </submittedName>
</protein>